<reference evidence="4" key="1">
    <citation type="journal article" date="2014" name="Science">
        <title>Ancient hybridizations among the ancestral genomes of bread wheat.</title>
        <authorList>
            <consortium name="International Wheat Genome Sequencing Consortium,"/>
            <person name="Marcussen T."/>
            <person name="Sandve S.R."/>
            <person name="Heier L."/>
            <person name="Spannagl M."/>
            <person name="Pfeifer M."/>
            <person name="Jakobsen K.S."/>
            <person name="Wulff B.B."/>
            <person name="Steuernagel B."/>
            <person name="Mayer K.F."/>
            <person name="Olsen O.A."/>
        </authorList>
    </citation>
    <scope>NUCLEOTIDE SEQUENCE [LARGE SCALE GENOMIC DNA]</scope>
    <source>
        <strain evidence="4">cv. AL8/78</strain>
    </source>
</reference>
<proteinExistence type="predicted"/>
<dbReference type="PANTHER" id="PTHR47482">
    <property type="entry name" value="OS11G0632001 PROTEIN"/>
    <property type="match status" value="1"/>
</dbReference>
<feature type="domain" description="SWIM-type" evidence="2">
    <location>
        <begin position="70"/>
        <end position="106"/>
    </location>
</feature>
<reference evidence="3" key="3">
    <citation type="journal article" date="2017" name="Nature">
        <title>Genome sequence of the progenitor of the wheat D genome Aegilops tauschii.</title>
        <authorList>
            <person name="Luo M.C."/>
            <person name="Gu Y.Q."/>
            <person name="Puiu D."/>
            <person name="Wang H."/>
            <person name="Twardziok S.O."/>
            <person name="Deal K.R."/>
            <person name="Huo N."/>
            <person name="Zhu T."/>
            <person name="Wang L."/>
            <person name="Wang Y."/>
            <person name="McGuire P.E."/>
            <person name="Liu S."/>
            <person name="Long H."/>
            <person name="Ramasamy R.K."/>
            <person name="Rodriguez J.C."/>
            <person name="Van S.L."/>
            <person name="Yuan L."/>
            <person name="Wang Z."/>
            <person name="Xia Z."/>
            <person name="Xiao L."/>
            <person name="Anderson O.D."/>
            <person name="Ouyang S."/>
            <person name="Liang Y."/>
            <person name="Zimin A.V."/>
            <person name="Pertea G."/>
            <person name="Qi P."/>
            <person name="Bennetzen J.L."/>
            <person name="Dai X."/>
            <person name="Dawson M.W."/>
            <person name="Muller H.G."/>
            <person name="Kugler K."/>
            <person name="Rivarola-Duarte L."/>
            <person name="Spannagl M."/>
            <person name="Mayer K.F.X."/>
            <person name="Lu F.H."/>
            <person name="Bevan M.W."/>
            <person name="Leroy P."/>
            <person name="Li P."/>
            <person name="You F.M."/>
            <person name="Sun Q."/>
            <person name="Liu Z."/>
            <person name="Lyons E."/>
            <person name="Wicker T."/>
            <person name="Salzberg S.L."/>
            <person name="Devos K.M."/>
            <person name="Dvorak J."/>
        </authorList>
    </citation>
    <scope>NUCLEOTIDE SEQUENCE [LARGE SCALE GENOMIC DNA]</scope>
    <source>
        <strain evidence="3">cv. AL8/78</strain>
    </source>
</reference>
<evidence type="ECO:0000313" key="3">
    <source>
        <dbReference type="EnsemblPlants" id="AET2Gv20160500.3"/>
    </source>
</evidence>
<reference evidence="4" key="2">
    <citation type="journal article" date="2017" name="Nat. Plants">
        <title>The Aegilops tauschii genome reveals multiple impacts of transposons.</title>
        <authorList>
            <person name="Zhao G."/>
            <person name="Zou C."/>
            <person name="Li K."/>
            <person name="Wang K."/>
            <person name="Li T."/>
            <person name="Gao L."/>
            <person name="Zhang X."/>
            <person name="Wang H."/>
            <person name="Yang Z."/>
            <person name="Liu X."/>
            <person name="Jiang W."/>
            <person name="Mao L."/>
            <person name="Kong X."/>
            <person name="Jiao Y."/>
            <person name="Jia J."/>
        </authorList>
    </citation>
    <scope>NUCLEOTIDE SEQUENCE [LARGE SCALE GENOMIC DNA]</scope>
    <source>
        <strain evidence="4">cv. AL8/78</strain>
    </source>
</reference>
<dbReference type="PANTHER" id="PTHR47482:SF5">
    <property type="entry name" value="FAR1 DOMAIN-CONTAINING PROTEIN"/>
    <property type="match status" value="1"/>
</dbReference>
<accession>A0A453AJR9</accession>
<sequence>ADSNWEATYRANMATERHAGKIYTRAMFKQFGHILYECGAYQVEEKEKGKEYIAIHTDAARREKWCRTSYKVTVIEGGDEFDCECGQFAHMGLLCSHILKVMDFIRVTEIPKKHIVKRWTRDARDVLPAHLMQY</sequence>
<dbReference type="PROSITE" id="PS50966">
    <property type="entry name" value="ZF_SWIM"/>
    <property type="match status" value="1"/>
</dbReference>
<organism evidence="3 4">
    <name type="scientific">Aegilops tauschii subsp. strangulata</name>
    <name type="common">Goatgrass</name>
    <dbReference type="NCBI Taxonomy" id="200361"/>
    <lineage>
        <taxon>Eukaryota</taxon>
        <taxon>Viridiplantae</taxon>
        <taxon>Streptophyta</taxon>
        <taxon>Embryophyta</taxon>
        <taxon>Tracheophyta</taxon>
        <taxon>Spermatophyta</taxon>
        <taxon>Magnoliopsida</taxon>
        <taxon>Liliopsida</taxon>
        <taxon>Poales</taxon>
        <taxon>Poaceae</taxon>
        <taxon>BOP clade</taxon>
        <taxon>Pooideae</taxon>
        <taxon>Triticodae</taxon>
        <taxon>Triticeae</taxon>
        <taxon>Triticinae</taxon>
        <taxon>Aegilops</taxon>
    </lineage>
</organism>
<protein>
    <recommendedName>
        <fullName evidence="2">SWIM-type domain-containing protein</fullName>
    </recommendedName>
</protein>
<keyword evidence="1" id="KW-0479">Metal-binding</keyword>
<dbReference type="EnsemblPlants" id="AET2Gv20160500.3">
    <property type="protein sequence ID" value="AET2Gv20160500.3"/>
    <property type="gene ID" value="AET2Gv20160500"/>
</dbReference>
<dbReference type="AlphaFoldDB" id="A0A453AJR9"/>
<dbReference type="Proteomes" id="UP000015105">
    <property type="component" value="Chromosome 2D"/>
</dbReference>
<dbReference type="InterPro" id="IPR007527">
    <property type="entry name" value="Znf_SWIM"/>
</dbReference>
<keyword evidence="4" id="KW-1185">Reference proteome</keyword>
<evidence type="ECO:0000313" key="4">
    <source>
        <dbReference type="Proteomes" id="UP000015105"/>
    </source>
</evidence>
<evidence type="ECO:0000256" key="1">
    <source>
        <dbReference type="PROSITE-ProRule" id="PRU00325"/>
    </source>
</evidence>
<keyword evidence="1" id="KW-0863">Zinc-finger</keyword>
<evidence type="ECO:0000259" key="2">
    <source>
        <dbReference type="PROSITE" id="PS50966"/>
    </source>
</evidence>
<dbReference type="GO" id="GO:0008270">
    <property type="term" value="F:zinc ion binding"/>
    <property type="evidence" value="ECO:0007669"/>
    <property type="project" value="UniProtKB-KW"/>
</dbReference>
<reference evidence="3" key="5">
    <citation type="journal article" date="2021" name="G3 (Bethesda)">
        <title>Aegilops tauschii genome assembly Aet v5.0 features greater sequence contiguity and improved annotation.</title>
        <authorList>
            <person name="Wang L."/>
            <person name="Zhu T."/>
            <person name="Rodriguez J.C."/>
            <person name="Deal K.R."/>
            <person name="Dubcovsky J."/>
            <person name="McGuire P.E."/>
            <person name="Lux T."/>
            <person name="Spannagl M."/>
            <person name="Mayer K.F.X."/>
            <person name="Baldrich P."/>
            <person name="Meyers B.C."/>
            <person name="Huo N."/>
            <person name="Gu Y.Q."/>
            <person name="Zhou H."/>
            <person name="Devos K.M."/>
            <person name="Bennetzen J.L."/>
            <person name="Unver T."/>
            <person name="Budak H."/>
            <person name="Gulick P.J."/>
            <person name="Galiba G."/>
            <person name="Kalapos B."/>
            <person name="Nelson D.R."/>
            <person name="Li P."/>
            <person name="You F.M."/>
            <person name="Luo M.C."/>
            <person name="Dvorak J."/>
        </authorList>
    </citation>
    <scope>NUCLEOTIDE SEQUENCE [LARGE SCALE GENOMIC DNA]</scope>
    <source>
        <strain evidence="3">cv. AL8/78</strain>
    </source>
</reference>
<reference evidence="3" key="4">
    <citation type="submission" date="2019-03" db="UniProtKB">
        <authorList>
            <consortium name="EnsemblPlants"/>
        </authorList>
    </citation>
    <scope>IDENTIFICATION</scope>
</reference>
<keyword evidence="1" id="KW-0862">Zinc</keyword>
<dbReference type="Gramene" id="AET2Gv20160500.3">
    <property type="protein sequence ID" value="AET2Gv20160500.3"/>
    <property type="gene ID" value="AET2Gv20160500"/>
</dbReference>
<dbReference type="Pfam" id="PF04434">
    <property type="entry name" value="SWIM"/>
    <property type="match status" value="1"/>
</dbReference>
<name>A0A453AJR9_AEGTS</name>